<dbReference type="Proteomes" id="UP000291334">
    <property type="component" value="Unassembled WGS sequence"/>
</dbReference>
<dbReference type="EMBL" id="QJUL01000023">
    <property type="protein sequence ID" value="TBU90029.1"/>
    <property type="molecule type" value="Genomic_DNA"/>
</dbReference>
<evidence type="ECO:0000256" key="6">
    <source>
        <dbReference type="SAM" id="MobiDB-lite"/>
    </source>
</evidence>
<evidence type="ECO:0000259" key="8">
    <source>
        <dbReference type="Pfam" id="PF00482"/>
    </source>
</evidence>
<evidence type="ECO:0000313" key="12">
    <source>
        <dbReference type="Proteomes" id="UP000293172"/>
    </source>
</evidence>
<dbReference type="RefSeq" id="WP_131176621.1">
    <property type="nucleotide sequence ID" value="NZ_QJUL01000023.1"/>
</dbReference>
<feature type="transmembrane region" description="Helical" evidence="7">
    <location>
        <begin position="12"/>
        <end position="28"/>
    </location>
</feature>
<dbReference type="PANTHER" id="PTHR35007:SF2">
    <property type="entry name" value="PILUS ASSEMBLE PROTEIN"/>
    <property type="match status" value="1"/>
</dbReference>
<evidence type="ECO:0000313" key="11">
    <source>
        <dbReference type="Proteomes" id="UP000291334"/>
    </source>
</evidence>
<feature type="transmembrane region" description="Helical" evidence="7">
    <location>
        <begin position="119"/>
        <end position="143"/>
    </location>
</feature>
<gene>
    <name evidence="10" type="ORF">DNK34_18615</name>
    <name evidence="9" type="ORF">DNK44_16180</name>
</gene>
<feature type="transmembrane region" description="Helical" evidence="7">
    <location>
        <begin position="304"/>
        <end position="324"/>
    </location>
</feature>
<keyword evidence="3 7" id="KW-0812">Transmembrane</keyword>
<evidence type="ECO:0000256" key="7">
    <source>
        <dbReference type="SAM" id="Phobius"/>
    </source>
</evidence>
<evidence type="ECO:0000313" key="10">
    <source>
        <dbReference type="EMBL" id="TBV02665.1"/>
    </source>
</evidence>
<dbReference type="PANTHER" id="PTHR35007">
    <property type="entry name" value="INTEGRAL MEMBRANE PROTEIN-RELATED"/>
    <property type="match status" value="1"/>
</dbReference>
<accession>A0A4Q9QY03</accession>
<evidence type="ECO:0000256" key="2">
    <source>
        <dbReference type="ARBA" id="ARBA00022475"/>
    </source>
</evidence>
<dbReference type="OrthoDB" id="9810662at2"/>
<dbReference type="InterPro" id="IPR018076">
    <property type="entry name" value="T2SS_GspF_dom"/>
</dbReference>
<organism evidence="9 12">
    <name type="scientific">Phytopseudomonas dryadis</name>
    <dbReference type="NCBI Taxonomy" id="2487520"/>
    <lineage>
        <taxon>Bacteria</taxon>
        <taxon>Pseudomonadati</taxon>
        <taxon>Pseudomonadota</taxon>
        <taxon>Gammaproteobacteria</taxon>
        <taxon>Pseudomonadales</taxon>
        <taxon>Pseudomonadaceae</taxon>
        <taxon>Phytopseudomonas</taxon>
    </lineage>
</organism>
<proteinExistence type="predicted"/>
<sequence length="332" mass="35996">MNSWLDEPMASVALAILLAGVGLLLIALHQRRRPVALRERLQPGTQRTTRQGATQRGAAQRDAAQSNDILRQQGLQLPPRLLALLLPLARFGESLSGTEHDRHTLRRLLAMAGLRSQEALGLLMVGKYALGLLLAGVVLFGVLEPGSRLGLNGLAGGLIALFVGTTLPEVWLKLRSARRGERLERSLPDGLDLMVICAEAGLPLGRVLQVVSKELTLSAPELADELRYTYAELQILSDRPRALLNLAERTGAKGIESMVATLIQAERYGTPLSQALRTISEESRKTLILTLEERAGKLPAQLSVPLMTLILPPIVAMMGAPAMVRVIRLLSQ</sequence>
<dbReference type="EMBL" id="QJUM01000023">
    <property type="protein sequence ID" value="TBV02665.1"/>
    <property type="molecule type" value="Genomic_DNA"/>
</dbReference>
<evidence type="ECO:0000256" key="1">
    <source>
        <dbReference type="ARBA" id="ARBA00004651"/>
    </source>
</evidence>
<evidence type="ECO:0000256" key="5">
    <source>
        <dbReference type="ARBA" id="ARBA00023136"/>
    </source>
</evidence>
<reference evidence="11 12" key="1">
    <citation type="submission" date="2018-06" db="EMBL/GenBank/DDBJ databases">
        <title>Three novel Pseudomonas species isolated from symptomatic oak.</title>
        <authorList>
            <person name="Bueno-Gonzalez V."/>
            <person name="Brady C."/>
        </authorList>
    </citation>
    <scope>NUCLEOTIDE SEQUENCE [LARGE SCALE GENOMIC DNA]</scope>
    <source>
        <strain evidence="10 11">P26B</strain>
        <strain evidence="9 12">P6B</strain>
    </source>
</reference>
<comment type="subcellular location">
    <subcellularLocation>
        <location evidence="1">Cell membrane</location>
        <topology evidence="1">Multi-pass membrane protein</topology>
    </subcellularLocation>
</comment>
<dbReference type="Pfam" id="PF00482">
    <property type="entry name" value="T2SSF"/>
    <property type="match status" value="1"/>
</dbReference>
<keyword evidence="4 7" id="KW-1133">Transmembrane helix</keyword>
<feature type="transmembrane region" description="Helical" evidence="7">
    <location>
        <begin position="149"/>
        <end position="172"/>
    </location>
</feature>
<evidence type="ECO:0000256" key="3">
    <source>
        <dbReference type="ARBA" id="ARBA00022692"/>
    </source>
</evidence>
<evidence type="ECO:0000256" key="4">
    <source>
        <dbReference type="ARBA" id="ARBA00022989"/>
    </source>
</evidence>
<evidence type="ECO:0000313" key="9">
    <source>
        <dbReference type="EMBL" id="TBU90029.1"/>
    </source>
</evidence>
<dbReference type="GO" id="GO:0005886">
    <property type="term" value="C:plasma membrane"/>
    <property type="evidence" value="ECO:0007669"/>
    <property type="project" value="UniProtKB-SubCell"/>
</dbReference>
<feature type="compositionally biased region" description="Low complexity" evidence="6">
    <location>
        <begin position="44"/>
        <end position="65"/>
    </location>
</feature>
<name>A0A4Q9QY03_9GAMM</name>
<keyword evidence="5 7" id="KW-0472">Membrane</keyword>
<protein>
    <submittedName>
        <fullName evidence="9">Pilus assembly protein</fullName>
    </submittedName>
</protein>
<comment type="caution">
    <text evidence="9">The sequence shown here is derived from an EMBL/GenBank/DDBJ whole genome shotgun (WGS) entry which is preliminary data.</text>
</comment>
<feature type="domain" description="Type II secretion system protein GspF" evidence="8">
    <location>
        <begin position="191"/>
        <end position="318"/>
    </location>
</feature>
<keyword evidence="2" id="KW-1003">Cell membrane</keyword>
<dbReference type="Proteomes" id="UP000293172">
    <property type="component" value="Unassembled WGS sequence"/>
</dbReference>
<dbReference type="AlphaFoldDB" id="A0A4Q9QY03"/>
<keyword evidence="11" id="KW-1185">Reference proteome</keyword>
<feature type="region of interest" description="Disordered" evidence="6">
    <location>
        <begin position="38"/>
        <end position="65"/>
    </location>
</feature>